<keyword evidence="3" id="KW-0808">Transferase</keyword>
<dbReference type="SUPFAM" id="SSF56235">
    <property type="entry name" value="N-terminal nucleophile aminohydrolases (Ntn hydrolases)"/>
    <property type="match status" value="1"/>
</dbReference>
<evidence type="ECO:0000313" key="4">
    <source>
        <dbReference type="Proteomes" id="UP000294513"/>
    </source>
</evidence>
<dbReference type="PROSITE" id="PS51278">
    <property type="entry name" value="GATASE_TYPE_2"/>
    <property type="match status" value="1"/>
</dbReference>
<proteinExistence type="predicted"/>
<feature type="domain" description="Glutamine amidotransferase type-2" evidence="2">
    <location>
        <begin position="2"/>
        <end position="253"/>
    </location>
</feature>
<keyword evidence="4" id="KW-1185">Reference proteome</keyword>
<gene>
    <name evidence="3" type="ORF">E1298_22355</name>
</gene>
<dbReference type="InterPro" id="IPR017932">
    <property type="entry name" value="GATase_2_dom"/>
</dbReference>
<dbReference type="PANTHER" id="PTHR42824">
    <property type="entry name" value="GLUTAMINE AMIDOTRANSFERASE"/>
    <property type="match status" value="1"/>
</dbReference>
<dbReference type="InterPro" id="IPR029055">
    <property type="entry name" value="Ntn_hydrolases_N"/>
</dbReference>
<dbReference type="Gene3D" id="3.60.20.10">
    <property type="entry name" value="Glutamine Phosphoribosylpyrophosphate, subunit 1, domain 1"/>
    <property type="match status" value="1"/>
</dbReference>
<dbReference type="InterPro" id="IPR026869">
    <property type="entry name" value="EgtC-like"/>
</dbReference>
<dbReference type="OrthoDB" id="9804310at2"/>
<evidence type="ECO:0000313" key="3">
    <source>
        <dbReference type="EMBL" id="TDD82694.1"/>
    </source>
</evidence>
<dbReference type="PANTHER" id="PTHR42824:SF1">
    <property type="entry name" value="GLUTAMINE AMIDOTRANSFERASE YAFJ-RELATED"/>
    <property type="match status" value="1"/>
</dbReference>
<dbReference type="Proteomes" id="UP000294513">
    <property type="component" value="Unassembled WGS sequence"/>
</dbReference>
<evidence type="ECO:0000256" key="1">
    <source>
        <dbReference type="ARBA" id="ARBA00022962"/>
    </source>
</evidence>
<comment type="caution">
    <text evidence="3">The sequence shown here is derived from an EMBL/GenBank/DDBJ whole genome shotgun (WGS) entry which is preliminary data.</text>
</comment>
<evidence type="ECO:0000259" key="2">
    <source>
        <dbReference type="PROSITE" id="PS51278"/>
    </source>
</evidence>
<keyword evidence="1 3" id="KW-0315">Glutamine amidotransferase</keyword>
<dbReference type="Pfam" id="PF13230">
    <property type="entry name" value="GATase_4"/>
    <property type="match status" value="1"/>
</dbReference>
<dbReference type="CDD" id="cd01908">
    <property type="entry name" value="YafJ"/>
    <property type="match status" value="1"/>
</dbReference>
<protein>
    <submittedName>
        <fullName evidence="3">Class II glutamine amidotransferase</fullName>
    </submittedName>
</protein>
<dbReference type="EMBL" id="SMKU01000121">
    <property type="protein sequence ID" value="TDD82694.1"/>
    <property type="molecule type" value="Genomic_DNA"/>
</dbReference>
<dbReference type="GO" id="GO:0016740">
    <property type="term" value="F:transferase activity"/>
    <property type="evidence" value="ECO:0007669"/>
    <property type="project" value="UniProtKB-KW"/>
</dbReference>
<dbReference type="AlphaFoldDB" id="A0A4R5BFU5"/>
<reference evidence="3 4" key="1">
    <citation type="submission" date="2019-03" db="EMBL/GenBank/DDBJ databases">
        <title>Draft genome sequences of novel Actinobacteria.</title>
        <authorList>
            <person name="Sahin N."/>
            <person name="Ay H."/>
            <person name="Saygin H."/>
        </authorList>
    </citation>
    <scope>NUCLEOTIDE SEQUENCE [LARGE SCALE GENOMIC DNA]</scope>
    <source>
        <strain evidence="3 4">H3C3</strain>
    </source>
</reference>
<name>A0A4R5BFU5_9ACTN</name>
<sequence>MCRLFGMTTGGPRVQASFWLLDSSSSLTTLSREQPDGTGFGWFSLGDEPVRDRAPIAAFENDDFAHAARQIISHTFVSHVRYASTGVLDVHNTHPFDINDRLFAHNGLVQGLDVIDSWLTDVDRAHIEGQTDSELVFAFISAEIKRRGDTTDGLVAAVRRLGARVPIFSLNLLLAEPRRIWALRYPDNRELWALSPQGGGFGQHRALASSSRRMEIDAGDARVPAYVVASQPLDDDPDWRLLESGELLIIDGLGARSLFPFANPAHTLRYEDLVGSAALAMRPDRTQDRPSGYPHRGE</sequence>
<accession>A0A4R5BFU5</accession>
<organism evidence="3 4">
    <name type="scientific">Actinomadura rubrisoli</name>
    <dbReference type="NCBI Taxonomy" id="2530368"/>
    <lineage>
        <taxon>Bacteria</taxon>
        <taxon>Bacillati</taxon>
        <taxon>Actinomycetota</taxon>
        <taxon>Actinomycetes</taxon>
        <taxon>Streptosporangiales</taxon>
        <taxon>Thermomonosporaceae</taxon>
        <taxon>Actinomadura</taxon>
    </lineage>
</organism>